<proteinExistence type="predicted"/>
<evidence type="ECO:0000313" key="2">
    <source>
        <dbReference type="Proteomes" id="UP000681720"/>
    </source>
</evidence>
<sequence>MNSNLHDDNTLIDTSILPDDIFTRVGDDFFFIVKLCAGDSIFNILRIQLVNSARKLLNTADIFAFFQIESEETNAIKVESCFKCKTGQYIVKPGIQASLSYLIRLLKLKFKQEQELKLNQNNEHPLLKSLIKWYQENDSEDTSKSNEFLTSFIDNLVLNLTQSSNRFRYTESIKKIATCLYILGGKQCYEFVRLNLPGTIPNMSTLRDLINQSDMTFAEAEFKFESLKQFHSGFGFYSEDTTGVIPKVEYDSSTNSFIGFATPIVDGIPPKKCYQAHKFDDLRTIYDSNEMAPLLNVHMFQSISTEDAVANFPKPFLLSAYGVTNKFTTMDILRRWMYIFENCLDKGVRVIGFSTDADNKYVSAMRLADPVHIVTKWRNRLLSSTADLCLGNDNISMVHIENLINDNTYTKLDHSLTKSDTNPKDRQNYKSCIKLISDDVLNLLYDNVDTKGTFVYLTLLKMIVKAYIDKSTNIGE</sequence>
<dbReference type="AlphaFoldDB" id="A0A8S2L435"/>
<feature type="non-terminal residue" evidence="1">
    <location>
        <position position="476"/>
    </location>
</feature>
<reference evidence="1" key="1">
    <citation type="submission" date="2021-02" db="EMBL/GenBank/DDBJ databases">
        <authorList>
            <person name="Nowell W R."/>
        </authorList>
    </citation>
    <scope>NUCLEOTIDE SEQUENCE</scope>
</reference>
<protein>
    <submittedName>
        <fullName evidence="1">Uncharacterized protein</fullName>
    </submittedName>
</protein>
<dbReference type="EMBL" id="CAJOBJ010001529">
    <property type="protein sequence ID" value="CAF3883676.1"/>
    <property type="molecule type" value="Genomic_DNA"/>
</dbReference>
<comment type="caution">
    <text evidence="1">The sequence shown here is derived from an EMBL/GenBank/DDBJ whole genome shotgun (WGS) entry which is preliminary data.</text>
</comment>
<dbReference type="Proteomes" id="UP000681720">
    <property type="component" value="Unassembled WGS sequence"/>
</dbReference>
<name>A0A8S2L435_9BILA</name>
<accession>A0A8S2L435</accession>
<organism evidence="1 2">
    <name type="scientific">Rotaria magnacalcarata</name>
    <dbReference type="NCBI Taxonomy" id="392030"/>
    <lineage>
        <taxon>Eukaryota</taxon>
        <taxon>Metazoa</taxon>
        <taxon>Spiralia</taxon>
        <taxon>Gnathifera</taxon>
        <taxon>Rotifera</taxon>
        <taxon>Eurotatoria</taxon>
        <taxon>Bdelloidea</taxon>
        <taxon>Philodinida</taxon>
        <taxon>Philodinidae</taxon>
        <taxon>Rotaria</taxon>
    </lineage>
</organism>
<gene>
    <name evidence="1" type="ORF">GIL414_LOCUS5675</name>
</gene>
<evidence type="ECO:0000313" key="1">
    <source>
        <dbReference type="EMBL" id="CAF3883676.1"/>
    </source>
</evidence>